<evidence type="ECO:0000313" key="7">
    <source>
        <dbReference type="EMBL" id="KAJ4117581.1"/>
    </source>
</evidence>
<evidence type="ECO:0000256" key="5">
    <source>
        <dbReference type="SAM" id="MobiDB-lite"/>
    </source>
</evidence>
<dbReference type="SUPFAM" id="SSF57701">
    <property type="entry name" value="Zn2/Cys6 DNA-binding domain"/>
    <property type="match status" value="1"/>
</dbReference>
<dbReference type="InterPro" id="IPR036864">
    <property type="entry name" value="Zn2-C6_fun-type_DNA-bd_sf"/>
</dbReference>
<dbReference type="SMART" id="SM00066">
    <property type="entry name" value="GAL4"/>
    <property type="match status" value="1"/>
</dbReference>
<sequence length="358" mass="39228">MTSSQTSTPPIRAAQRSACDACRRRKCKCDGEKPICARCAFHGLQCVYSVKQRMGRPSKRRLTPPLTPTQTSPSDQQDLASPVADSGTPSLFSPMIISGPDAFSIDPLLGLSLAASIDPDLQIEQQSPVSTQLADLIPTPISNRDPPDASTVSDAPLSSSPSCSCLATFYLTMDDLCKNTDLVFSSGLMFLREKLSTVSQLAHCQICPTQYLSSMQNIQLLGTLLMSIAKQYGVVLESITKESELMFEKGQPMYIHFGSTGQGSAPSFYLETSPSEWVALARRAVKKEVYGNDDKEDSLWGLIHLLERRQAKWHALPPKPDCPYRRLAEKEPLCLKILQGAKQFLGTLGLEEPNPQDS</sequence>
<evidence type="ECO:0000256" key="3">
    <source>
        <dbReference type="ARBA" id="ARBA00023163"/>
    </source>
</evidence>
<name>A0ABQ8QZN8_FUSEQ</name>
<comment type="caution">
    <text evidence="7">The sequence shown here is derived from an EMBL/GenBank/DDBJ whole genome shotgun (WGS) entry which is preliminary data.</text>
</comment>
<keyword evidence="2" id="KW-0238">DNA-binding</keyword>
<keyword evidence="3" id="KW-0804">Transcription</keyword>
<evidence type="ECO:0000259" key="6">
    <source>
        <dbReference type="PROSITE" id="PS50048"/>
    </source>
</evidence>
<accession>A0ABQ8QZN8</accession>
<dbReference type="PROSITE" id="PS00463">
    <property type="entry name" value="ZN2_CY6_FUNGAL_1"/>
    <property type="match status" value="1"/>
</dbReference>
<dbReference type="Gene3D" id="4.10.240.10">
    <property type="entry name" value="Zn(2)-C6 fungal-type DNA-binding domain"/>
    <property type="match status" value="1"/>
</dbReference>
<evidence type="ECO:0000256" key="1">
    <source>
        <dbReference type="ARBA" id="ARBA00023015"/>
    </source>
</evidence>
<dbReference type="PROSITE" id="PS50048">
    <property type="entry name" value="ZN2_CY6_FUNGAL_2"/>
    <property type="match status" value="1"/>
</dbReference>
<keyword evidence="8" id="KW-1185">Reference proteome</keyword>
<organism evidence="7 8">
    <name type="scientific">Fusarium equiseti</name>
    <name type="common">Fusarium scirpi</name>
    <dbReference type="NCBI Taxonomy" id="61235"/>
    <lineage>
        <taxon>Eukaryota</taxon>
        <taxon>Fungi</taxon>
        <taxon>Dikarya</taxon>
        <taxon>Ascomycota</taxon>
        <taxon>Pezizomycotina</taxon>
        <taxon>Sordariomycetes</taxon>
        <taxon>Hypocreomycetidae</taxon>
        <taxon>Hypocreales</taxon>
        <taxon>Nectriaceae</taxon>
        <taxon>Fusarium</taxon>
        <taxon>Fusarium incarnatum-equiseti species complex</taxon>
    </lineage>
</organism>
<dbReference type="EMBL" id="JAOQBH010000024">
    <property type="protein sequence ID" value="KAJ4117581.1"/>
    <property type="molecule type" value="Genomic_DNA"/>
</dbReference>
<feature type="region of interest" description="Disordered" evidence="5">
    <location>
        <begin position="138"/>
        <end position="157"/>
    </location>
</feature>
<evidence type="ECO:0000313" key="8">
    <source>
        <dbReference type="Proteomes" id="UP001152024"/>
    </source>
</evidence>
<dbReference type="CDD" id="cd00067">
    <property type="entry name" value="GAL4"/>
    <property type="match status" value="1"/>
</dbReference>
<gene>
    <name evidence="7" type="ORF">NW768_010946</name>
</gene>
<keyword evidence="4" id="KW-0539">Nucleus</keyword>
<dbReference type="PANTHER" id="PTHR31069:SF32">
    <property type="entry name" value="ARGININE METABOLISM REGULATION PROTEIN II"/>
    <property type="match status" value="1"/>
</dbReference>
<dbReference type="InterPro" id="IPR050675">
    <property type="entry name" value="OAF3"/>
</dbReference>
<reference evidence="7" key="1">
    <citation type="submission" date="2022-09" db="EMBL/GenBank/DDBJ databases">
        <title>Fusarium specimens isolated from Avocado Roots.</title>
        <authorList>
            <person name="Stajich J."/>
            <person name="Roper C."/>
            <person name="Heimlech-Rivalta G."/>
        </authorList>
    </citation>
    <scope>NUCLEOTIDE SEQUENCE</scope>
    <source>
        <strain evidence="7">CF00095</strain>
    </source>
</reference>
<keyword evidence="1" id="KW-0805">Transcription regulation</keyword>
<protein>
    <recommendedName>
        <fullName evidence="6">Zn(2)-C6 fungal-type domain-containing protein</fullName>
    </recommendedName>
</protein>
<evidence type="ECO:0000256" key="4">
    <source>
        <dbReference type="ARBA" id="ARBA00023242"/>
    </source>
</evidence>
<feature type="region of interest" description="Disordered" evidence="5">
    <location>
        <begin position="54"/>
        <end position="85"/>
    </location>
</feature>
<feature type="domain" description="Zn(2)-C6 fungal-type" evidence="6">
    <location>
        <begin position="18"/>
        <end position="48"/>
    </location>
</feature>
<dbReference type="PANTHER" id="PTHR31069">
    <property type="entry name" value="OLEATE-ACTIVATED TRANSCRIPTION FACTOR 1-RELATED"/>
    <property type="match status" value="1"/>
</dbReference>
<dbReference type="Pfam" id="PF00172">
    <property type="entry name" value="Zn_clus"/>
    <property type="match status" value="1"/>
</dbReference>
<evidence type="ECO:0000256" key="2">
    <source>
        <dbReference type="ARBA" id="ARBA00023125"/>
    </source>
</evidence>
<dbReference type="Proteomes" id="UP001152024">
    <property type="component" value="Unassembled WGS sequence"/>
</dbReference>
<proteinExistence type="predicted"/>
<feature type="compositionally biased region" description="Low complexity" evidence="5">
    <location>
        <begin position="68"/>
        <end position="78"/>
    </location>
</feature>
<dbReference type="InterPro" id="IPR001138">
    <property type="entry name" value="Zn2Cys6_DnaBD"/>
</dbReference>
<dbReference type="PRINTS" id="PR00755">
    <property type="entry name" value="AFLATOXINBRP"/>
</dbReference>